<feature type="transmembrane region" description="Helical" evidence="7">
    <location>
        <begin position="172"/>
        <end position="190"/>
    </location>
</feature>
<protein>
    <submittedName>
        <fullName evidence="9">Membrane protein</fullName>
    </submittedName>
</protein>
<evidence type="ECO:0000259" key="8">
    <source>
        <dbReference type="PROSITE" id="PS50156"/>
    </source>
</evidence>
<feature type="transmembrane region" description="Helical" evidence="7">
    <location>
        <begin position="585"/>
        <end position="609"/>
    </location>
</feature>
<feature type="transmembrane region" description="Helical" evidence="7">
    <location>
        <begin position="552"/>
        <end position="573"/>
    </location>
</feature>
<accession>A0A0A0JDK7</accession>
<keyword evidence="5 7" id="KW-1133">Transmembrane helix</keyword>
<feature type="transmembrane region" description="Helical" evidence="7">
    <location>
        <begin position="295"/>
        <end position="323"/>
    </location>
</feature>
<sequence length="740" mass="77420">MSSFLHRLGRASAAHPWRTICAWLIAAGALFGLAAAFGGTPQEDYNIPGARAQVGIEQLREHLPGAGNASARVVVHDPTGDRLGDADLATLESRLKGMPHVVSAVPAQRSADGDTAVVAVAYDVPVTDPDLMGNLDPLDRAVTPLRDAGLQVELGGDVPESAAAPMKGQGEIIGIAAALVILVFAFGSVVSAGLPIASALVGLGVGSAGITLLAATMNVSNSAPMVASMVGIGVGIDYALLLVTRHGEFLAEGHPVTEAAGRAVATAGRSVVFASSTVLVSLMGLRLAGLPTYSAFGFATAIAVVSVAAASLTLVPVLARFAGRRILPRRVRRELARTDGAVATTPGGVGAPDGRLSRMPLTARWARKVSRRPVLWAVAATVVLMTLALPALQMRTWPQDPSSQSTELTTRRAYDLVSAEFGPGANGPLTIVTDRTALSEGDVAEVAGALDERADIVAITPSVTSPDGAITVFDAIPAYGPTDERMGDLVRDVRADLPSGVELTGGTAFFSDIADLLAGRLWIVIAFVVAVSVLFLAMVFRSVVIPIKAAVMNLLSIAAAYGVMTAVFQWGWATDLLGLDQAMPISSWVPILMFAILFGLSMDYEVFLLSRIREEWLRTGDSRASVVQGLSATGRVITSAAAIMVAVFLGFATEVDVVVKQIGIGMAVAILLDATVVRMVLVPSTMALLGDWNWWLPRWLDRLLPTVRAEVTEVPDATPDGAFAEDQVADEQERELIGTR</sequence>
<dbReference type="eggNOG" id="COG2409">
    <property type="taxonomic scope" value="Bacteria"/>
</dbReference>
<gene>
    <name evidence="9" type="ORF">N802_11855</name>
</gene>
<dbReference type="PANTHER" id="PTHR33406:SF11">
    <property type="entry name" value="MEMBRANE PROTEIN SCO6666-RELATED"/>
    <property type="match status" value="1"/>
</dbReference>
<dbReference type="PROSITE" id="PS50156">
    <property type="entry name" value="SSD"/>
    <property type="match status" value="1"/>
</dbReference>
<evidence type="ECO:0000313" key="9">
    <source>
        <dbReference type="EMBL" id="KGN34097.1"/>
    </source>
</evidence>
<feature type="transmembrane region" description="Helical" evidence="7">
    <location>
        <begin position="197"/>
        <end position="217"/>
    </location>
</feature>
<feature type="transmembrane region" description="Helical" evidence="7">
    <location>
        <begin position="271"/>
        <end position="289"/>
    </location>
</feature>
<comment type="caution">
    <text evidence="9">The sequence shown here is derived from an EMBL/GenBank/DDBJ whole genome shotgun (WGS) entry which is preliminary data.</text>
</comment>
<reference evidence="9 10" key="1">
    <citation type="submission" date="2013-08" db="EMBL/GenBank/DDBJ databases">
        <title>The genome sequence of Knoellia sinensis.</title>
        <authorList>
            <person name="Zhu W."/>
            <person name="Wang G."/>
        </authorList>
    </citation>
    <scope>NUCLEOTIDE SEQUENCE [LARGE SCALE GENOMIC DNA]</scope>
    <source>
        <strain evidence="9 10">KCTC 19936</strain>
    </source>
</reference>
<dbReference type="SUPFAM" id="SSF82866">
    <property type="entry name" value="Multidrug efflux transporter AcrB transmembrane domain"/>
    <property type="match status" value="2"/>
</dbReference>
<evidence type="ECO:0000256" key="7">
    <source>
        <dbReference type="SAM" id="Phobius"/>
    </source>
</evidence>
<feature type="transmembrane region" description="Helical" evidence="7">
    <location>
        <begin position="521"/>
        <end position="540"/>
    </location>
</feature>
<dbReference type="PANTHER" id="PTHR33406">
    <property type="entry name" value="MEMBRANE PROTEIN MJ1562-RELATED"/>
    <property type="match status" value="1"/>
</dbReference>
<evidence type="ECO:0000256" key="4">
    <source>
        <dbReference type="ARBA" id="ARBA00022692"/>
    </source>
</evidence>
<feature type="transmembrane region" description="Helical" evidence="7">
    <location>
        <begin position="374"/>
        <end position="392"/>
    </location>
</feature>
<keyword evidence="6 7" id="KW-0472">Membrane</keyword>
<evidence type="ECO:0000256" key="1">
    <source>
        <dbReference type="ARBA" id="ARBA00004651"/>
    </source>
</evidence>
<dbReference type="Pfam" id="PF03176">
    <property type="entry name" value="MMPL"/>
    <property type="match status" value="2"/>
</dbReference>
<dbReference type="AlphaFoldDB" id="A0A0A0JDK7"/>
<dbReference type="GO" id="GO:0005886">
    <property type="term" value="C:plasma membrane"/>
    <property type="evidence" value="ECO:0007669"/>
    <property type="project" value="UniProtKB-SubCell"/>
</dbReference>
<keyword evidence="3" id="KW-1003">Cell membrane</keyword>
<dbReference type="InterPro" id="IPR004869">
    <property type="entry name" value="MMPL_dom"/>
</dbReference>
<dbReference type="Gene3D" id="1.20.1640.10">
    <property type="entry name" value="Multidrug efflux transporter AcrB transmembrane domain"/>
    <property type="match status" value="2"/>
</dbReference>
<dbReference type="EMBL" id="AVPJ01000002">
    <property type="protein sequence ID" value="KGN34097.1"/>
    <property type="molecule type" value="Genomic_DNA"/>
</dbReference>
<comment type="similarity">
    <text evidence="2">Belongs to the resistance-nodulation-cell division (RND) (TC 2.A.6) family. MmpL subfamily.</text>
</comment>
<dbReference type="Proteomes" id="UP000030002">
    <property type="component" value="Unassembled WGS sequence"/>
</dbReference>
<organism evidence="9 10">
    <name type="scientific">Knoellia sinensis KCTC 19936</name>
    <dbReference type="NCBI Taxonomy" id="1385520"/>
    <lineage>
        <taxon>Bacteria</taxon>
        <taxon>Bacillati</taxon>
        <taxon>Actinomycetota</taxon>
        <taxon>Actinomycetes</taxon>
        <taxon>Micrococcales</taxon>
        <taxon>Intrasporangiaceae</taxon>
        <taxon>Knoellia</taxon>
    </lineage>
</organism>
<dbReference type="InterPro" id="IPR050545">
    <property type="entry name" value="Mycobact_MmpL"/>
</dbReference>
<comment type="subcellular location">
    <subcellularLocation>
        <location evidence="1">Cell membrane</location>
        <topology evidence="1">Multi-pass membrane protein</topology>
    </subcellularLocation>
</comment>
<dbReference type="OrthoDB" id="7051771at2"/>
<name>A0A0A0JDK7_9MICO</name>
<keyword evidence="10" id="KW-1185">Reference proteome</keyword>
<evidence type="ECO:0000313" key="10">
    <source>
        <dbReference type="Proteomes" id="UP000030002"/>
    </source>
</evidence>
<feature type="transmembrane region" description="Helical" evidence="7">
    <location>
        <begin position="664"/>
        <end position="689"/>
    </location>
</feature>
<keyword evidence="4 7" id="KW-0812">Transmembrane</keyword>
<dbReference type="InterPro" id="IPR000731">
    <property type="entry name" value="SSD"/>
</dbReference>
<feature type="transmembrane region" description="Helical" evidence="7">
    <location>
        <begin position="223"/>
        <end position="243"/>
    </location>
</feature>
<evidence type="ECO:0000256" key="2">
    <source>
        <dbReference type="ARBA" id="ARBA00010157"/>
    </source>
</evidence>
<feature type="domain" description="SSD" evidence="8">
    <location>
        <begin position="172"/>
        <end position="321"/>
    </location>
</feature>
<evidence type="ECO:0000256" key="5">
    <source>
        <dbReference type="ARBA" id="ARBA00022989"/>
    </source>
</evidence>
<feature type="transmembrane region" description="Helical" evidence="7">
    <location>
        <begin position="630"/>
        <end position="652"/>
    </location>
</feature>
<evidence type="ECO:0000256" key="3">
    <source>
        <dbReference type="ARBA" id="ARBA00022475"/>
    </source>
</evidence>
<proteinExistence type="inferred from homology"/>
<evidence type="ECO:0000256" key="6">
    <source>
        <dbReference type="ARBA" id="ARBA00023136"/>
    </source>
</evidence>
<dbReference type="STRING" id="1385520.N802_11855"/>